<feature type="coiled-coil region" evidence="1">
    <location>
        <begin position="77"/>
        <end position="111"/>
    </location>
</feature>
<name>A0ABP0KVX2_9DINO</name>
<feature type="non-terminal residue" evidence="3">
    <location>
        <position position="1"/>
    </location>
</feature>
<protein>
    <submittedName>
        <fullName evidence="3">Uncharacterized protein</fullName>
    </submittedName>
</protein>
<evidence type="ECO:0000256" key="2">
    <source>
        <dbReference type="SAM" id="MobiDB-lite"/>
    </source>
</evidence>
<evidence type="ECO:0000313" key="3">
    <source>
        <dbReference type="EMBL" id="CAK9031004.1"/>
    </source>
</evidence>
<feature type="region of interest" description="Disordered" evidence="2">
    <location>
        <begin position="116"/>
        <end position="183"/>
    </location>
</feature>
<accession>A0ABP0KVX2</accession>
<organism evidence="3 4">
    <name type="scientific">Durusdinium trenchii</name>
    <dbReference type="NCBI Taxonomy" id="1381693"/>
    <lineage>
        <taxon>Eukaryota</taxon>
        <taxon>Sar</taxon>
        <taxon>Alveolata</taxon>
        <taxon>Dinophyceae</taxon>
        <taxon>Suessiales</taxon>
        <taxon>Symbiodiniaceae</taxon>
        <taxon>Durusdinium</taxon>
    </lineage>
</organism>
<gene>
    <name evidence="3" type="ORF">CCMP2556_LOCUS18118</name>
</gene>
<feature type="non-terminal residue" evidence="3">
    <location>
        <position position="276"/>
    </location>
</feature>
<feature type="compositionally biased region" description="Basic and acidic residues" evidence="2">
    <location>
        <begin position="126"/>
        <end position="142"/>
    </location>
</feature>
<dbReference type="EMBL" id="CAXAMN010010172">
    <property type="protein sequence ID" value="CAK9031004.1"/>
    <property type="molecule type" value="Genomic_DNA"/>
</dbReference>
<sequence>LTELLQSRLEKFYGLCPKILISHGSDSALAGFDKNEAISKLSPASLAMSKLFESSAPPTKTSLADYEKKLTSNEQSVKKVLTQLEKSIDVLEAAKEQELAHKKRLAELQRKRKTSNIEALGAARQKGMEAAEKEAGNDRDSESDLPDDDHDSPSGPAEDPPGPKQAEATPHENSSVQEQDQDSQAPKLYLLADAKKLLIPHTCQGWSFLNSKKSTHLRFEPNDLAINTETLDAFLTGASDLVADACKTQRLTTYLKETAYPQGLRVCAADLVQGLN</sequence>
<keyword evidence="4" id="KW-1185">Reference proteome</keyword>
<evidence type="ECO:0000313" key="4">
    <source>
        <dbReference type="Proteomes" id="UP001642484"/>
    </source>
</evidence>
<evidence type="ECO:0000256" key="1">
    <source>
        <dbReference type="SAM" id="Coils"/>
    </source>
</evidence>
<keyword evidence="1" id="KW-0175">Coiled coil</keyword>
<comment type="caution">
    <text evidence="3">The sequence shown here is derived from an EMBL/GenBank/DDBJ whole genome shotgun (WGS) entry which is preliminary data.</text>
</comment>
<feature type="compositionally biased region" description="Polar residues" evidence="2">
    <location>
        <begin position="171"/>
        <end position="183"/>
    </location>
</feature>
<reference evidence="3 4" key="1">
    <citation type="submission" date="2024-02" db="EMBL/GenBank/DDBJ databases">
        <authorList>
            <person name="Chen Y."/>
            <person name="Shah S."/>
            <person name="Dougan E. K."/>
            <person name="Thang M."/>
            <person name="Chan C."/>
        </authorList>
    </citation>
    <scope>NUCLEOTIDE SEQUENCE [LARGE SCALE GENOMIC DNA]</scope>
</reference>
<dbReference type="Proteomes" id="UP001642484">
    <property type="component" value="Unassembled WGS sequence"/>
</dbReference>
<proteinExistence type="predicted"/>